<dbReference type="Proteomes" id="UP000185663">
    <property type="component" value="Chromosome I"/>
</dbReference>
<keyword evidence="2" id="KW-0238">DNA-binding</keyword>
<dbReference type="CDD" id="cd00090">
    <property type="entry name" value="HTH_ARSR"/>
    <property type="match status" value="1"/>
</dbReference>
<gene>
    <name evidence="5" type="ORF">SAMN04489860_0264</name>
</gene>
<proteinExistence type="predicted"/>
<dbReference type="NCBIfam" id="NF033788">
    <property type="entry name" value="HTH_metalloreg"/>
    <property type="match status" value="1"/>
</dbReference>
<dbReference type="Gene3D" id="1.10.10.10">
    <property type="entry name" value="Winged helix-like DNA-binding domain superfamily/Winged helix DNA-binding domain"/>
    <property type="match status" value="1"/>
</dbReference>
<reference evidence="5 6" key="1">
    <citation type="submission" date="2016-10" db="EMBL/GenBank/DDBJ databases">
        <authorList>
            <person name="de Groot N.N."/>
        </authorList>
    </citation>
    <scope>NUCLEOTIDE SEQUENCE [LARGE SCALE GENOMIC DNA]</scope>
    <source>
        <strain evidence="5 6">DSM 22126</strain>
    </source>
</reference>
<dbReference type="STRING" id="545619.SAMN04489860_0264"/>
<dbReference type="InterPro" id="IPR036388">
    <property type="entry name" value="WH-like_DNA-bd_sf"/>
</dbReference>
<evidence type="ECO:0000256" key="1">
    <source>
        <dbReference type="ARBA" id="ARBA00023015"/>
    </source>
</evidence>
<dbReference type="InterPro" id="IPR036390">
    <property type="entry name" value="WH_DNA-bd_sf"/>
</dbReference>
<evidence type="ECO:0000259" key="4">
    <source>
        <dbReference type="PROSITE" id="PS50987"/>
    </source>
</evidence>
<dbReference type="PANTHER" id="PTHR33154:SF18">
    <property type="entry name" value="ARSENICAL RESISTANCE OPERON REPRESSOR"/>
    <property type="match status" value="1"/>
</dbReference>
<name>A0A1H1MK71_9CELL</name>
<evidence type="ECO:0000313" key="5">
    <source>
        <dbReference type="EMBL" id="SDR87148.1"/>
    </source>
</evidence>
<feature type="domain" description="HTH arsR-type" evidence="4">
    <location>
        <begin position="34"/>
        <end position="130"/>
    </location>
</feature>
<dbReference type="GO" id="GO:0003677">
    <property type="term" value="F:DNA binding"/>
    <property type="evidence" value="ECO:0007669"/>
    <property type="project" value="UniProtKB-KW"/>
</dbReference>
<dbReference type="EMBL" id="LT629776">
    <property type="protein sequence ID" value="SDR87148.1"/>
    <property type="molecule type" value="Genomic_DNA"/>
</dbReference>
<evidence type="ECO:0000313" key="6">
    <source>
        <dbReference type="Proteomes" id="UP000185663"/>
    </source>
</evidence>
<protein>
    <submittedName>
        <fullName evidence="5">Transcriptional regulator, ArsR family</fullName>
    </submittedName>
</protein>
<dbReference type="SMART" id="SM00418">
    <property type="entry name" value="HTH_ARSR"/>
    <property type="match status" value="1"/>
</dbReference>
<dbReference type="InterPro" id="IPR011991">
    <property type="entry name" value="ArsR-like_HTH"/>
</dbReference>
<dbReference type="InterPro" id="IPR051081">
    <property type="entry name" value="HTH_MetalResp_TranReg"/>
</dbReference>
<keyword evidence="3" id="KW-0804">Transcription</keyword>
<evidence type="ECO:0000256" key="3">
    <source>
        <dbReference type="ARBA" id="ARBA00023163"/>
    </source>
</evidence>
<keyword evidence="1" id="KW-0805">Transcription regulation</keyword>
<dbReference type="GO" id="GO:0003700">
    <property type="term" value="F:DNA-binding transcription factor activity"/>
    <property type="evidence" value="ECO:0007669"/>
    <property type="project" value="InterPro"/>
</dbReference>
<dbReference type="eggNOG" id="COG0640">
    <property type="taxonomic scope" value="Bacteria"/>
</dbReference>
<dbReference type="PROSITE" id="PS50987">
    <property type="entry name" value="HTH_ARSR_2"/>
    <property type="match status" value="1"/>
</dbReference>
<dbReference type="PRINTS" id="PR00778">
    <property type="entry name" value="HTHARSR"/>
</dbReference>
<dbReference type="AlphaFoldDB" id="A0A1H1MK71"/>
<organism evidence="5 6">
    <name type="scientific">Paraoerskovia marina</name>
    <dbReference type="NCBI Taxonomy" id="545619"/>
    <lineage>
        <taxon>Bacteria</taxon>
        <taxon>Bacillati</taxon>
        <taxon>Actinomycetota</taxon>
        <taxon>Actinomycetes</taxon>
        <taxon>Micrococcales</taxon>
        <taxon>Cellulomonadaceae</taxon>
        <taxon>Paraoerskovia</taxon>
    </lineage>
</organism>
<accession>A0A1H1MK71</accession>
<keyword evidence="6" id="KW-1185">Reference proteome</keyword>
<dbReference type="PANTHER" id="PTHR33154">
    <property type="entry name" value="TRANSCRIPTIONAL REGULATOR, ARSR FAMILY"/>
    <property type="match status" value="1"/>
</dbReference>
<dbReference type="InterPro" id="IPR001845">
    <property type="entry name" value="HTH_ArsR_DNA-bd_dom"/>
</dbReference>
<dbReference type="SUPFAM" id="SSF46785">
    <property type="entry name" value="Winged helix' DNA-binding domain"/>
    <property type="match status" value="1"/>
</dbReference>
<dbReference type="Pfam" id="PF01022">
    <property type="entry name" value="HTH_5"/>
    <property type="match status" value="1"/>
</dbReference>
<evidence type="ECO:0000256" key="2">
    <source>
        <dbReference type="ARBA" id="ARBA00023125"/>
    </source>
</evidence>
<sequence length="130" mass="13446">MANVSIDVDAWQDEGMTAAPPRTPRVCCGVVGAVDPAAAQDLAQGFKALADPARVQLLALVATAAEGEICACDLTGPLGLAQPTVSHHLKILVGAGLLEREQRGRWAYYSLAPAGLERLSAALRGTVEAT</sequence>